<dbReference type="Proteomes" id="UP001642483">
    <property type="component" value="Unassembled WGS sequence"/>
</dbReference>
<keyword evidence="2" id="KW-0812">Transmembrane</keyword>
<name>A0ABP0GFD1_CLALP</name>
<keyword evidence="2" id="KW-1133">Transmembrane helix</keyword>
<evidence type="ECO:0000313" key="3">
    <source>
        <dbReference type="EMBL" id="CAK8690491.1"/>
    </source>
</evidence>
<feature type="compositionally biased region" description="Low complexity" evidence="1">
    <location>
        <begin position="442"/>
        <end position="460"/>
    </location>
</feature>
<evidence type="ECO:0000313" key="4">
    <source>
        <dbReference type="Proteomes" id="UP001642483"/>
    </source>
</evidence>
<sequence length="583" mass="64678">MIHIHVIITAVILLVTAFAALIICLCVDIIPVIKSRGSTLASRDSVTKDQTKKLKKSLLRSKKLADQEEVEIVSSPKAKDIPDDSEVRIEECKENQIFSSSATTLTKVTTTTLTTTVSLEPVAAIMSNCIDKNCVAIHQSPLLLQRQSQSTDTAQLQHADNRQHRRTASDSQHINMVNNLTPVAVSVHEQLHQNNNYSKMLSGLDTAAGERMYLHNQSELHSPNSDLPQYGYCHSAPTSPNTATSRKKLPMVSQSRRIHSGNAGMGPTIDNNELCNLRSDFQHGIKEGVFLSPQQQQQLCNGLSYGDHHQNPGRKFSDCTDYKLENASNNLLLPWDYNQDISTVKQERANCKCSHNNQHLDPNKRLKDYTGNQCNSSVMPNINRFQGENKASQRVHRQDDLYHSTNPSRHACGEGHCSTCVPVQTSLLTTTWLHGSGCRLRSSPQSSSSSPSSLSSSSYSGPRNRRTKLEDIQEDISDADVESVAQATDTFLQKDALESNALRPLLKHETDAGRKDDSPLHSTALAEETRDWEDSKSRDKPICKESNNDLKSCVSSQSKHIESNLVKNTCTLYAENISQNARV</sequence>
<organism evidence="3 4">
    <name type="scientific">Clavelina lepadiformis</name>
    <name type="common">Light-bulb sea squirt</name>
    <name type="synonym">Ascidia lepadiformis</name>
    <dbReference type="NCBI Taxonomy" id="159417"/>
    <lineage>
        <taxon>Eukaryota</taxon>
        <taxon>Metazoa</taxon>
        <taxon>Chordata</taxon>
        <taxon>Tunicata</taxon>
        <taxon>Ascidiacea</taxon>
        <taxon>Aplousobranchia</taxon>
        <taxon>Clavelinidae</taxon>
        <taxon>Clavelina</taxon>
    </lineage>
</organism>
<keyword evidence="2" id="KW-0472">Membrane</keyword>
<feature type="region of interest" description="Disordered" evidence="1">
    <location>
        <begin position="439"/>
        <end position="465"/>
    </location>
</feature>
<keyword evidence="4" id="KW-1185">Reference proteome</keyword>
<dbReference type="EMBL" id="CAWYQH010000119">
    <property type="protein sequence ID" value="CAK8690491.1"/>
    <property type="molecule type" value="Genomic_DNA"/>
</dbReference>
<gene>
    <name evidence="3" type="ORF">CVLEPA_LOCUS23105</name>
</gene>
<feature type="region of interest" description="Disordered" evidence="1">
    <location>
        <begin position="508"/>
        <end position="540"/>
    </location>
</feature>
<comment type="caution">
    <text evidence="3">The sequence shown here is derived from an EMBL/GenBank/DDBJ whole genome shotgun (WGS) entry which is preliminary data.</text>
</comment>
<proteinExistence type="predicted"/>
<feature type="compositionally biased region" description="Basic and acidic residues" evidence="1">
    <location>
        <begin position="527"/>
        <end position="540"/>
    </location>
</feature>
<feature type="region of interest" description="Disordered" evidence="1">
    <location>
        <begin position="148"/>
        <end position="173"/>
    </location>
</feature>
<protein>
    <submittedName>
        <fullName evidence="3">Uncharacterized protein</fullName>
    </submittedName>
</protein>
<feature type="compositionally biased region" description="Basic and acidic residues" evidence="1">
    <location>
        <begin position="508"/>
        <end position="519"/>
    </location>
</feature>
<accession>A0ABP0GFD1</accession>
<evidence type="ECO:0000256" key="1">
    <source>
        <dbReference type="SAM" id="MobiDB-lite"/>
    </source>
</evidence>
<feature type="transmembrane region" description="Helical" evidence="2">
    <location>
        <begin position="6"/>
        <end position="33"/>
    </location>
</feature>
<reference evidence="3 4" key="1">
    <citation type="submission" date="2024-02" db="EMBL/GenBank/DDBJ databases">
        <authorList>
            <person name="Daric V."/>
            <person name="Darras S."/>
        </authorList>
    </citation>
    <scope>NUCLEOTIDE SEQUENCE [LARGE SCALE GENOMIC DNA]</scope>
</reference>
<evidence type="ECO:0000256" key="2">
    <source>
        <dbReference type="SAM" id="Phobius"/>
    </source>
</evidence>